<evidence type="ECO:0000256" key="2">
    <source>
        <dbReference type="ARBA" id="ARBA00006228"/>
    </source>
</evidence>
<keyword evidence="5 7" id="KW-1133">Transmembrane helix</keyword>
<dbReference type="RefSeq" id="WP_149765213.1">
    <property type="nucleotide sequence ID" value="NZ_FTMK01000007.1"/>
</dbReference>
<protein>
    <submittedName>
        <fullName evidence="8">Multisubunit potassium/proton antiporter, PhaE subunit</fullName>
    </submittedName>
</protein>
<reference evidence="8 9" key="1">
    <citation type="submission" date="2017-01" db="EMBL/GenBank/DDBJ databases">
        <authorList>
            <person name="Varghese N."/>
            <person name="Submissions S."/>
        </authorList>
    </citation>
    <scope>NUCLEOTIDE SEQUENCE [LARGE SCALE GENOMIC DNA]</scope>
    <source>
        <strain evidence="8 9">ATCC 700171</strain>
    </source>
</reference>
<dbReference type="PANTHER" id="PTHR34584:SF1">
    <property type="entry name" value="NA(+)_H(+) ANTIPORTER SUBUNIT E1"/>
    <property type="match status" value="1"/>
</dbReference>
<dbReference type="PIRSF" id="PIRSF019239">
    <property type="entry name" value="MrpE"/>
    <property type="match status" value="1"/>
</dbReference>
<evidence type="ECO:0000256" key="7">
    <source>
        <dbReference type="SAM" id="Phobius"/>
    </source>
</evidence>
<dbReference type="GO" id="GO:0005886">
    <property type="term" value="C:plasma membrane"/>
    <property type="evidence" value="ECO:0007669"/>
    <property type="project" value="UniProtKB-SubCell"/>
</dbReference>
<comment type="similarity">
    <text evidence="2">Belongs to the CPA3 antiporters (TC 2.A.63) subunit E family.</text>
</comment>
<keyword evidence="6 7" id="KW-0472">Membrane</keyword>
<evidence type="ECO:0000313" key="8">
    <source>
        <dbReference type="EMBL" id="SIQ38044.1"/>
    </source>
</evidence>
<keyword evidence="4 7" id="KW-0812">Transmembrane</keyword>
<feature type="transmembrane region" description="Helical" evidence="7">
    <location>
        <begin position="30"/>
        <end position="49"/>
    </location>
</feature>
<dbReference type="Pfam" id="PF01899">
    <property type="entry name" value="MNHE"/>
    <property type="match status" value="1"/>
</dbReference>
<gene>
    <name evidence="8" type="ORF">SAMN05421641_10729</name>
</gene>
<dbReference type="NCBIfam" id="NF006518">
    <property type="entry name" value="PRK08965.1-2"/>
    <property type="match status" value="1"/>
</dbReference>
<evidence type="ECO:0000256" key="4">
    <source>
        <dbReference type="ARBA" id="ARBA00022692"/>
    </source>
</evidence>
<feature type="transmembrane region" description="Helical" evidence="7">
    <location>
        <begin position="61"/>
        <end position="84"/>
    </location>
</feature>
<comment type="subcellular location">
    <subcellularLocation>
        <location evidence="1">Cell membrane</location>
        <topology evidence="1">Multi-pass membrane protein</topology>
    </subcellularLocation>
</comment>
<sequence length="163" mass="18248">MIRRLFPHPWLSLALVLVWMGLVNRWAVGSLVFAAIIGLVVPLVTAPYWPGANGYRAAHRIPAYFMMVLWDIARANFTVARIVLFMPRRALQPAWITVPLDLRHPEAITALAATITLTPGTVSCDLSEDGRALLVHAMHAPDPDAVLDEIKTRYEARLKEIFE</sequence>
<keyword evidence="3" id="KW-1003">Cell membrane</keyword>
<evidence type="ECO:0000256" key="6">
    <source>
        <dbReference type="ARBA" id="ARBA00023136"/>
    </source>
</evidence>
<name>A0A1N6SAC0_9RHOB</name>
<evidence type="ECO:0000313" key="9">
    <source>
        <dbReference type="Proteomes" id="UP000323956"/>
    </source>
</evidence>
<evidence type="ECO:0000256" key="3">
    <source>
        <dbReference type="ARBA" id="ARBA00022475"/>
    </source>
</evidence>
<evidence type="ECO:0000256" key="1">
    <source>
        <dbReference type="ARBA" id="ARBA00004651"/>
    </source>
</evidence>
<proteinExistence type="inferred from homology"/>
<dbReference type="Proteomes" id="UP000323956">
    <property type="component" value="Unassembled WGS sequence"/>
</dbReference>
<accession>A0A1N6SAC0</accession>
<organism evidence="8 9">
    <name type="scientific">Paracoccus thiocyanatus</name>
    <dbReference type="NCBI Taxonomy" id="34006"/>
    <lineage>
        <taxon>Bacteria</taxon>
        <taxon>Pseudomonadati</taxon>
        <taxon>Pseudomonadota</taxon>
        <taxon>Alphaproteobacteria</taxon>
        <taxon>Rhodobacterales</taxon>
        <taxon>Paracoccaceae</taxon>
        <taxon>Paracoccus</taxon>
    </lineage>
</organism>
<dbReference type="OrthoDB" id="9807187at2"/>
<dbReference type="AlphaFoldDB" id="A0A1N6SAC0"/>
<dbReference type="EMBL" id="FTMK01000007">
    <property type="protein sequence ID" value="SIQ38044.1"/>
    <property type="molecule type" value="Genomic_DNA"/>
</dbReference>
<dbReference type="GO" id="GO:0008324">
    <property type="term" value="F:monoatomic cation transmembrane transporter activity"/>
    <property type="evidence" value="ECO:0007669"/>
    <property type="project" value="InterPro"/>
</dbReference>
<dbReference type="InterPro" id="IPR002758">
    <property type="entry name" value="Cation_antiport_E"/>
</dbReference>
<evidence type="ECO:0000256" key="5">
    <source>
        <dbReference type="ARBA" id="ARBA00022989"/>
    </source>
</evidence>
<dbReference type="PANTHER" id="PTHR34584">
    <property type="entry name" value="NA(+)/H(+) ANTIPORTER SUBUNIT E1"/>
    <property type="match status" value="1"/>
</dbReference>